<dbReference type="AlphaFoldDB" id="A0A4U5NCN8"/>
<name>A0A4U5NCN8_STECR</name>
<reference evidence="11 12" key="1">
    <citation type="journal article" date="2015" name="Genome Biol.">
        <title>Comparative genomics of Steinernema reveals deeply conserved gene regulatory networks.</title>
        <authorList>
            <person name="Dillman A.R."/>
            <person name="Macchietto M."/>
            <person name="Porter C.F."/>
            <person name="Rogers A."/>
            <person name="Williams B."/>
            <person name="Antoshechkin I."/>
            <person name="Lee M.M."/>
            <person name="Goodwin Z."/>
            <person name="Lu X."/>
            <person name="Lewis E.E."/>
            <person name="Goodrich-Blair H."/>
            <person name="Stock S.P."/>
            <person name="Adams B.J."/>
            <person name="Sternberg P.W."/>
            <person name="Mortazavi A."/>
        </authorList>
    </citation>
    <scope>NUCLEOTIDE SEQUENCE [LARGE SCALE GENOMIC DNA]</scope>
    <source>
        <strain evidence="11 12">ALL</strain>
    </source>
</reference>
<dbReference type="Pfam" id="PF01762">
    <property type="entry name" value="Galactosyl_T"/>
    <property type="match status" value="1"/>
</dbReference>
<dbReference type="PANTHER" id="PTHR11214">
    <property type="entry name" value="BETA-1,3-N-ACETYLGLUCOSAMINYLTRANSFERASE"/>
    <property type="match status" value="1"/>
</dbReference>
<keyword evidence="8 10" id="KW-0333">Golgi apparatus</keyword>
<evidence type="ECO:0000256" key="10">
    <source>
        <dbReference type="RuleBase" id="RU363063"/>
    </source>
</evidence>
<evidence type="ECO:0000256" key="9">
    <source>
        <dbReference type="ARBA" id="ARBA00023136"/>
    </source>
</evidence>
<comment type="subcellular location">
    <subcellularLocation>
        <location evidence="1 10">Golgi apparatus membrane</location>
        <topology evidence="1 10">Single-pass type II membrane protein</topology>
    </subcellularLocation>
</comment>
<evidence type="ECO:0000256" key="1">
    <source>
        <dbReference type="ARBA" id="ARBA00004323"/>
    </source>
</evidence>
<keyword evidence="5 10" id="KW-0812">Transmembrane</keyword>
<dbReference type="Proteomes" id="UP000298663">
    <property type="component" value="Unassembled WGS sequence"/>
</dbReference>
<dbReference type="EMBL" id="AZBU02000004">
    <property type="protein sequence ID" value="TKR80320.1"/>
    <property type="molecule type" value="Genomic_DNA"/>
</dbReference>
<dbReference type="PANTHER" id="PTHR11214:SF3">
    <property type="entry name" value="BETA-1,3-GALACTOSYLTRANSFERASE 6"/>
    <property type="match status" value="1"/>
</dbReference>
<dbReference type="GO" id="GO:0000139">
    <property type="term" value="C:Golgi membrane"/>
    <property type="evidence" value="ECO:0007669"/>
    <property type="project" value="UniProtKB-SubCell"/>
</dbReference>
<dbReference type="GO" id="GO:0006493">
    <property type="term" value="P:protein O-linked glycosylation"/>
    <property type="evidence" value="ECO:0007669"/>
    <property type="project" value="TreeGrafter"/>
</dbReference>
<dbReference type="OrthoDB" id="6086505at2759"/>
<organism evidence="11 12">
    <name type="scientific">Steinernema carpocapsae</name>
    <name type="common">Entomopathogenic nematode</name>
    <dbReference type="NCBI Taxonomy" id="34508"/>
    <lineage>
        <taxon>Eukaryota</taxon>
        <taxon>Metazoa</taxon>
        <taxon>Ecdysozoa</taxon>
        <taxon>Nematoda</taxon>
        <taxon>Chromadorea</taxon>
        <taxon>Rhabditida</taxon>
        <taxon>Tylenchina</taxon>
        <taxon>Panagrolaimomorpha</taxon>
        <taxon>Strongyloidoidea</taxon>
        <taxon>Steinernematidae</taxon>
        <taxon>Steinernema</taxon>
    </lineage>
</organism>
<reference evidence="11 12" key="2">
    <citation type="journal article" date="2019" name="G3 (Bethesda)">
        <title>Hybrid Assembly of the Genome of the Entomopathogenic Nematode Steinernema carpocapsae Identifies the X-Chromosome.</title>
        <authorList>
            <person name="Serra L."/>
            <person name="Macchietto M."/>
            <person name="Macias-Munoz A."/>
            <person name="McGill C.J."/>
            <person name="Rodriguez I.M."/>
            <person name="Rodriguez B."/>
            <person name="Murad R."/>
            <person name="Mortazavi A."/>
        </authorList>
    </citation>
    <scope>NUCLEOTIDE SEQUENCE [LARGE SCALE GENOMIC DNA]</scope>
    <source>
        <strain evidence="11 12">ALL</strain>
    </source>
</reference>
<keyword evidence="3 10" id="KW-0328">Glycosyltransferase</keyword>
<comment type="similarity">
    <text evidence="2 10">Belongs to the glycosyltransferase 31 family.</text>
</comment>
<evidence type="ECO:0000256" key="3">
    <source>
        <dbReference type="ARBA" id="ARBA00022676"/>
    </source>
</evidence>
<protein>
    <recommendedName>
        <fullName evidence="10">Hexosyltransferase</fullName>
        <ecNumber evidence="10">2.4.1.-</ecNumber>
    </recommendedName>
</protein>
<evidence type="ECO:0000256" key="7">
    <source>
        <dbReference type="ARBA" id="ARBA00022989"/>
    </source>
</evidence>
<keyword evidence="4" id="KW-0808">Transferase</keyword>
<evidence type="ECO:0000256" key="2">
    <source>
        <dbReference type="ARBA" id="ARBA00008661"/>
    </source>
</evidence>
<feature type="transmembrane region" description="Helical" evidence="10">
    <location>
        <begin position="6"/>
        <end position="28"/>
    </location>
</feature>
<evidence type="ECO:0000256" key="8">
    <source>
        <dbReference type="ARBA" id="ARBA00023034"/>
    </source>
</evidence>
<evidence type="ECO:0000256" key="5">
    <source>
        <dbReference type="ARBA" id="ARBA00022692"/>
    </source>
</evidence>
<comment type="caution">
    <text evidence="11">The sequence shown here is derived from an EMBL/GenBank/DDBJ whole genome shotgun (WGS) entry which is preliminary data.</text>
</comment>
<gene>
    <name evidence="11" type="ORF">L596_014409</name>
</gene>
<keyword evidence="12" id="KW-1185">Reference proteome</keyword>
<evidence type="ECO:0000256" key="4">
    <source>
        <dbReference type="ARBA" id="ARBA00022679"/>
    </source>
</evidence>
<dbReference type="Gene3D" id="3.90.550.50">
    <property type="match status" value="1"/>
</dbReference>
<keyword evidence="9 10" id="KW-0472">Membrane</keyword>
<dbReference type="InterPro" id="IPR002659">
    <property type="entry name" value="Glyco_trans_31"/>
</dbReference>
<keyword evidence="7 10" id="KW-1133">Transmembrane helix</keyword>
<evidence type="ECO:0000313" key="12">
    <source>
        <dbReference type="Proteomes" id="UP000298663"/>
    </source>
</evidence>
<sequence length="293" mass="33663">MALSKLYTTAALVVLCVVALLLLNLYFLGKQKDYDIFFETHESMVRTERRALGEPKFVILVLSKRSNVERRNAIRETWAKEYAENFGWRTRFVIGEDENEGVVHDEEFRDVIKVNVTESYLSLIDKLSLGFKFVLKNEKFQTLVKVDDDVYLNLRPLLSQGSELPEGQILGHAIFGSMASTDPVDKYFSEPHAAQKVEFPSFASGTGYLMTRTTLKAIVEECSVPTTTTQYEDVYFTGYCRRQLGFQLVEDKAFGYQRRLVLPCNIRQFVIVHNMTAGNLRYVHEMLNMKISC</sequence>
<keyword evidence="6 10" id="KW-0735">Signal-anchor</keyword>
<accession>A0A4U5NCN8</accession>
<evidence type="ECO:0000313" key="11">
    <source>
        <dbReference type="EMBL" id="TKR80320.1"/>
    </source>
</evidence>
<dbReference type="GO" id="GO:0016758">
    <property type="term" value="F:hexosyltransferase activity"/>
    <property type="evidence" value="ECO:0007669"/>
    <property type="project" value="InterPro"/>
</dbReference>
<dbReference type="EC" id="2.4.1.-" evidence="10"/>
<dbReference type="STRING" id="34508.A0A4U5NCN8"/>
<evidence type="ECO:0000256" key="6">
    <source>
        <dbReference type="ARBA" id="ARBA00022968"/>
    </source>
</evidence>
<proteinExistence type="inferred from homology"/>